<evidence type="ECO:0000256" key="1">
    <source>
        <dbReference type="ARBA" id="ARBA00008591"/>
    </source>
</evidence>
<dbReference type="EMBL" id="JBCITM010000001">
    <property type="protein sequence ID" value="MEN1759098.1"/>
    <property type="molecule type" value="Genomic_DNA"/>
</dbReference>
<dbReference type="Proteomes" id="UP001407405">
    <property type="component" value="Unassembled WGS sequence"/>
</dbReference>
<dbReference type="PANTHER" id="PTHR36536">
    <property type="entry name" value="UPF0111 PROTEIN HI_1603"/>
    <property type="match status" value="1"/>
</dbReference>
<sequence>MKKMFPNRNRELEDEMNAYLTAVVKGGLVYRQGVRDYLDGNEKAFEERLQEMNALEQEADDRLRQVKYKLYAYNLIPDASGDILELADSLDNLVDTAKHTLEHLSIERPVFPDFTIRPFLELTELSSQAADELLMGVRNFFGNTGVVEDFVTKVNFYESEADKKEEAIARMVFQSEEIARLSHKMHLRYFIQQVAAISDIAEDVALKLSVFQLKRKL</sequence>
<evidence type="ECO:0000313" key="3">
    <source>
        <dbReference type="Proteomes" id="UP001407405"/>
    </source>
</evidence>
<keyword evidence="3" id="KW-1185">Reference proteome</keyword>
<dbReference type="InterPro" id="IPR038078">
    <property type="entry name" value="PhoU-like_sf"/>
</dbReference>
<dbReference type="InterPro" id="IPR002727">
    <property type="entry name" value="DUF47"/>
</dbReference>
<accession>A0ABU9VQ24</accession>
<name>A0ABU9VQ24_9CLOT</name>
<dbReference type="Gene3D" id="1.20.58.220">
    <property type="entry name" value="Phosphate transport system protein phou homolog 2, domain 2"/>
    <property type="match status" value="1"/>
</dbReference>
<organism evidence="2 3">
    <name type="scientific">Anoxynatronum sibiricum</name>
    <dbReference type="NCBI Taxonomy" id="210623"/>
    <lineage>
        <taxon>Bacteria</taxon>
        <taxon>Bacillati</taxon>
        <taxon>Bacillota</taxon>
        <taxon>Clostridia</taxon>
        <taxon>Eubacteriales</taxon>
        <taxon>Clostridiaceae</taxon>
        <taxon>Anoxynatronum</taxon>
    </lineage>
</organism>
<gene>
    <name evidence="2" type="ORF">AAIG11_01310</name>
</gene>
<dbReference type="Pfam" id="PF01865">
    <property type="entry name" value="PhoU_div"/>
    <property type="match status" value="1"/>
</dbReference>
<comment type="similarity">
    <text evidence="1">Belongs to the UPF0111 family.</text>
</comment>
<reference evidence="2 3" key="1">
    <citation type="submission" date="2024-04" db="EMBL/GenBank/DDBJ databases">
        <title>Genome sequencing and metabolic network reconstruction of aminoacids and betaine degradation by Anoxynatronum sibiricum.</title>
        <authorList>
            <person name="Detkova E.N."/>
            <person name="Boltjanskaja Y.V."/>
            <person name="Mardanov A.V."/>
            <person name="Kevbrin V."/>
        </authorList>
    </citation>
    <scope>NUCLEOTIDE SEQUENCE [LARGE SCALE GENOMIC DNA]</scope>
    <source>
        <strain evidence="2 3">Z-7981</strain>
    </source>
</reference>
<proteinExistence type="inferred from homology"/>
<dbReference type="RefSeq" id="WP_343184479.1">
    <property type="nucleotide sequence ID" value="NZ_JBCITM010000001.1"/>
</dbReference>
<protein>
    <submittedName>
        <fullName evidence="2">DUF47 family protein</fullName>
    </submittedName>
</protein>
<dbReference type="InterPro" id="IPR018445">
    <property type="entry name" value="Put_Phosphate_transp_reg"/>
</dbReference>
<evidence type="ECO:0000313" key="2">
    <source>
        <dbReference type="EMBL" id="MEN1759098.1"/>
    </source>
</evidence>
<comment type="caution">
    <text evidence="2">The sequence shown here is derived from an EMBL/GenBank/DDBJ whole genome shotgun (WGS) entry which is preliminary data.</text>
</comment>
<dbReference type="PANTHER" id="PTHR36536:SF3">
    <property type="entry name" value="UPF0111 PROTEIN HI_1603"/>
    <property type="match status" value="1"/>
</dbReference>